<dbReference type="SUPFAM" id="SSF53335">
    <property type="entry name" value="S-adenosyl-L-methionine-dependent methyltransferases"/>
    <property type="match status" value="1"/>
</dbReference>
<name>A0A136IS49_9PEZI</name>
<evidence type="ECO:0008006" key="3">
    <source>
        <dbReference type="Google" id="ProtNLM"/>
    </source>
</evidence>
<dbReference type="OrthoDB" id="407477at2759"/>
<accession>A0A136IS49</accession>
<dbReference type="Gene3D" id="3.40.50.150">
    <property type="entry name" value="Vaccinia Virus protein VP39"/>
    <property type="match status" value="1"/>
</dbReference>
<proteinExistence type="predicted"/>
<protein>
    <recommendedName>
        <fullName evidence="3">S-adenosyl-L-methionine-dependent methyltransferase</fullName>
    </recommendedName>
</protein>
<dbReference type="InParanoid" id="A0A136IS49"/>
<organism evidence="1 2">
    <name type="scientific">Microdochium bolleyi</name>
    <dbReference type="NCBI Taxonomy" id="196109"/>
    <lineage>
        <taxon>Eukaryota</taxon>
        <taxon>Fungi</taxon>
        <taxon>Dikarya</taxon>
        <taxon>Ascomycota</taxon>
        <taxon>Pezizomycotina</taxon>
        <taxon>Sordariomycetes</taxon>
        <taxon>Xylariomycetidae</taxon>
        <taxon>Xylariales</taxon>
        <taxon>Microdochiaceae</taxon>
        <taxon>Microdochium</taxon>
    </lineage>
</organism>
<evidence type="ECO:0000313" key="2">
    <source>
        <dbReference type="Proteomes" id="UP000070501"/>
    </source>
</evidence>
<evidence type="ECO:0000313" key="1">
    <source>
        <dbReference type="EMBL" id="KXJ87794.1"/>
    </source>
</evidence>
<dbReference type="EMBL" id="KQ964261">
    <property type="protein sequence ID" value="KXJ87794.1"/>
    <property type="molecule type" value="Genomic_DNA"/>
</dbReference>
<reference evidence="2" key="1">
    <citation type="submission" date="2016-02" db="EMBL/GenBank/DDBJ databases">
        <title>Draft genome sequence of Microdochium bolleyi, a fungal endophyte of beachgrass.</title>
        <authorList>
            <consortium name="DOE Joint Genome Institute"/>
            <person name="David A.S."/>
            <person name="May G."/>
            <person name="Haridas S."/>
            <person name="Lim J."/>
            <person name="Wang M."/>
            <person name="Labutti K."/>
            <person name="Lipzen A."/>
            <person name="Barry K."/>
            <person name="Grigoriev I.V."/>
        </authorList>
    </citation>
    <scope>NUCLEOTIDE SEQUENCE [LARGE SCALE GENOMIC DNA]</scope>
    <source>
        <strain evidence="2">J235TASD1</strain>
    </source>
</reference>
<dbReference type="Proteomes" id="UP000070501">
    <property type="component" value="Unassembled WGS sequence"/>
</dbReference>
<sequence length="297" mass="33906">MSSILPPALSKGKESYQKYMETTSALYSMYKKPSSARLRISLFAAALFLLVIALVRETDTVPSAVKSAWNTDFSKRPSFYEVATKHGTDKVTDHQYHFMYEKYMPALRNKRIKMLEIGLGCNMGYGPGHSYHTWLEYFPHVDLYYIEYDAVCAQKWASATKGATIFTGDQADVAFLNEVIRKTGGGFDIIIDDGGHQMTQQKVSLEQLWKAVKPGGIYFLEDLQTSYMPDYGGDETLGKNPKRKTMMKYIYEMLDDKMRPDGTKHVELTSDLRGIDCQREICAFFKKDPREEPNYTA</sequence>
<dbReference type="AlphaFoldDB" id="A0A136IS49"/>
<dbReference type="InterPro" id="IPR029063">
    <property type="entry name" value="SAM-dependent_MTases_sf"/>
</dbReference>
<keyword evidence="2" id="KW-1185">Reference proteome</keyword>
<gene>
    <name evidence="1" type="ORF">Micbo1qcDRAFT_178865</name>
</gene>
<dbReference type="STRING" id="196109.A0A136IS49"/>